<dbReference type="InterPro" id="IPR047057">
    <property type="entry name" value="MerR_fam"/>
</dbReference>
<dbReference type="RefSeq" id="WP_323076322.1">
    <property type="nucleotide sequence ID" value="NZ_JAYERP010000001.1"/>
</dbReference>
<evidence type="ECO:0000313" key="4">
    <source>
        <dbReference type="Proteomes" id="UP001292216"/>
    </source>
</evidence>
<accession>A0ABU5PGP9</accession>
<sequence length="58" mass="6999">MRMFKISEFSKLSQVPVKTLRFYDQLDLLKPAYKDQQSGYRYYTSEQLLVLHRILALK</sequence>
<dbReference type="SUPFAM" id="SSF46955">
    <property type="entry name" value="Putative DNA-binding domain"/>
    <property type="match status" value="1"/>
</dbReference>
<dbReference type="PROSITE" id="PS50937">
    <property type="entry name" value="HTH_MERR_2"/>
    <property type="match status" value="1"/>
</dbReference>
<evidence type="ECO:0000313" key="3">
    <source>
        <dbReference type="EMBL" id="MEA3569084.1"/>
    </source>
</evidence>
<evidence type="ECO:0000259" key="2">
    <source>
        <dbReference type="PROSITE" id="PS50937"/>
    </source>
</evidence>
<dbReference type="EMBL" id="JAYERP010000001">
    <property type="protein sequence ID" value="MEA3569084.1"/>
    <property type="molecule type" value="Genomic_DNA"/>
</dbReference>
<name>A0ABU5PGP9_9BACL</name>
<gene>
    <name evidence="3" type="ORF">U9M73_03635</name>
</gene>
<dbReference type="Gene3D" id="1.10.1660.10">
    <property type="match status" value="1"/>
</dbReference>
<dbReference type="PANTHER" id="PTHR30204">
    <property type="entry name" value="REDOX-CYCLING DRUG-SENSING TRANSCRIPTIONAL ACTIVATOR SOXR"/>
    <property type="match status" value="1"/>
</dbReference>
<evidence type="ECO:0000256" key="1">
    <source>
        <dbReference type="ARBA" id="ARBA00023125"/>
    </source>
</evidence>
<reference evidence="3 4" key="1">
    <citation type="submission" date="2023-12" db="EMBL/GenBank/DDBJ databases">
        <title>Whole genome sequencing of Paenibacillus phoenicis isolated from the Phoenix Mars Lander spacecraft assembly facility.</title>
        <authorList>
            <person name="Garcia A."/>
            <person name="Venkateswaran K."/>
        </authorList>
    </citation>
    <scope>NUCLEOTIDE SEQUENCE [LARGE SCALE GENOMIC DNA]</scope>
    <source>
        <strain evidence="3 4">3PO2SA</strain>
    </source>
</reference>
<keyword evidence="4" id="KW-1185">Reference proteome</keyword>
<dbReference type="PANTHER" id="PTHR30204:SF97">
    <property type="entry name" value="MERR FAMILY REGULATORY PROTEIN"/>
    <property type="match status" value="1"/>
</dbReference>
<comment type="caution">
    <text evidence="3">The sequence shown here is derived from an EMBL/GenBank/DDBJ whole genome shotgun (WGS) entry which is preliminary data.</text>
</comment>
<organism evidence="3 4">
    <name type="scientific">Paenibacillus phoenicis</name>
    <dbReference type="NCBI Taxonomy" id="554117"/>
    <lineage>
        <taxon>Bacteria</taxon>
        <taxon>Bacillati</taxon>
        <taxon>Bacillota</taxon>
        <taxon>Bacilli</taxon>
        <taxon>Bacillales</taxon>
        <taxon>Paenibacillaceae</taxon>
        <taxon>Paenibacillus</taxon>
    </lineage>
</organism>
<dbReference type="InterPro" id="IPR000551">
    <property type="entry name" value="MerR-type_HTH_dom"/>
</dbReference>
<dbReference type="SMART" id="SM00422">
    <property type="entry name" value="HTH_MERR"/>
    <property type="match status" value="1"/>
</dbReference>
<protein>
    <submittedName>
        <fullName evidence="3">MerR family transcriptional regulator</fullName>
    </submittedName>
</protein>
<dbReference type="Pfam" id="PF13411">
    <property type="entry name" value="MerR_1"/>
    <property type="match status" value="1"/>
</dbReference>
<keyword evidence="1" id="KW-0238">DNA-binding</keyword>
<proteinExistence type="predicted"/>
<dbReference type="InterPro" id="IPR009061">
    <property type="entry name" value="DNA-bd_dom_put_sf"/>
</dbReference>
<dbReference type="Proteomes" id="UP001292216">
    <property type="component" value="Unassembled WGS sequence"/>
</dbReference>
<feature type="domain" description="HTH merR-type" evidence="2">
    <location>
        <begin position="3"/>
        <end position="58"/>
    </location>
</feature>